<feature type="region of interest" description="Disordered" evidence="1">
    <location>
        <begin position="324"/>
        <end position="370"/>
    </location>
</feature>
<dbReference type="OrthoDB" id="5421421at2759"/>
<keyword evidence="3" id="KW-1185">Reference proteome</keyword>
<evidence type="ECO:0000256" key="1">
    <source>
        <dbReference type="SAM" id="MobiDB-lite"/>
    </source>
</evidence>
<feature type="region of interest" description="Disordered" evidence="1">
    <location>
        <begin position="194"/>
        <end position="224"/>
    </location>
</feature>
<dbReference type="PhylomeDB" id="B6QKY7"/>
<organism evidence="2 3">
    <name type="scientific">Talaromyces marneffei (strain ATCC 18224 / CBS 334.59 / QM 7333)</name>
    <name type="common">Penicillium marneffei</name>
    <dbReference type="NCBI Taxonomy" id="441960"/>
    <lineage>
        <taxon>Eukaryota</taxon>
        <taxon>Fungi</taxon>
        <taxon>Dikarya</taxon>
        <taxon>Ascomycota</taxon>
        <taxon>Pezizomycotina</taxon>
        <taxon>Eurotiomycetes</taxon>
        <taxon>Eurotiomycetidae</taxon>
        <taxon>Eurotiales</taxon>
        <taxon>Trichocomaceae</taxon>
        <taxon>Talaromyces</taxon>
        <taxon>Talaromyces sect. Talaromyces</taxon>
    </lineage>
</organism>
<dbReference type="HOGENOM" id="CLU_053161_0_0_1"/>
<proteinExistence type="predicted"/>
<protein>
    <recommendedName>
        <fullName evidence="4">Myb-like domain-containing protein</fullName>
    </recommendedName>
</protein>
<evidence type="ECO:0000313" key="2">
    <source>
        <dbReference type="EMBL" id="EEA21764.1"/>
    </source>
</evidence>
<feature type="region of interest" description="Disordered" evidence="1">
    <location>
        <begin position="112"/>
        <end position="182"/>
    </location>
</feature>
<evidence type="ECO:0008006" key="4">
    <source>
        <dbReference type="Google" id="ProtNLM"/>
    </source>
</evidence>
<dbReference type="Proteomes" id="UP000001294">
    <property type="component" value="Unassembled WGS sequence"/>
</dbReference>
<accession>B6QKY7</accession>
<dbReference type="VEuPathDB" id="FungiDB:PMAA_055600"/>
<reference evidence="3" key="1">
    <citation type="journal article" date="2015" name="Genome Announc.">
        <title>Genome sequence of the AIDS-associated pathogen Penicillium marneffei (ATCC18224) and its near taxonomic relative Talaromyces stipitatus (ATCC10500).</title>
        <authorList>
            <person name="Nierman W.C."/>
            <person name="Fedorova-Abrams N.D."/>
            <person name="Andrianopoulos A."/>
        </authorList>
    </citation>
    <scope>NUCLEOTIDE SEQUENCE [LARGE SCALE GENOMIC DNA]</scope>
    <source>
        <strain evidence="3">ATCC 18224 / CBS 334.59 / QM 7333</strain>
    </source>
</reference>
<feature type="compositionally biased region" description="Polar residues" evidence="1">
    <location>
        <begin position="136"/>
        <end position="148"/>
    </location>
</feature>
<dbReference type="AlphaFoldDB" id="B6QKY7"/>
<sequence>MLLSPAYSDTVEVMSGPPETPGHLSRTGVYMDPTDPRWSTLHSSPYFGVSHQYQRTQHGTNVLTPISLADSPYMQPRPSPGLSHHSQEYPYIDDTVVSQGLGITSSYHDYIPAPSSSPSFGYQHPQHHEQQQQQQTMDFYNYGSTHTGSYALEPTSSKRPKRQMIPNTLSSQRNSPVRILPHPDGLQRLEHERRGGQIVDPNQQEPQKTRPAGRGRRDPQAEEEDAFVENLRAQNLSWKIVAEMFRERYGKNTSEARLQMRMLRRRKSAAAWQEADIQLLHKAYKYWQTEKFRIIADKLQDLGASQEYAEEQIQSQLKCLHDDGSENEFATTSPGIEHRELQSPRARTTTFTSRKRKRQLDGEEDEEEED</sequence>
<feature type="region of interest" description="Disordered" evidence="1">
    <location>
        <begin position="1"/>
        <end position="26"/>
    </location>
</feature>
<gene>
    <name evidence="2" type="ORF">PMAA_055600</name>
</gene>
<feature type="compositionally biased region" description="Polar residues" evidence="1">
    <location>
        <begin position="165"/>
        <end position="175"/>
    </location>
</feature>
<name>B6QKY7_TALMQ</name>
<evidence type="ECO:0000313" key="3">
    <source>
        <dbReference type="Proteomes" id="UP000001294"/>
    </source>
</evidence>
<dbReference type="STRING" id="441960.B6QKY7"/>
<dbReference type="EMBL" id="DS995903">
    <property type="protein sequence ID" value="EEA21764.1"/>
    <property type="molecule type" value="Genomic_DNA"/>
</dbReference>